<evidence type="ECO:0000313" key="1">
    <source>
        <dbReference type="EMBL" id="SJL14191.1"/>
    </source>
</evidence>
<reference evidence="2" key="1">
    <citation type="journal article" date="2017" name="Nat. Ecol. Evol.">
        <title>Genome expansion and lineage-specific genetic innovations in the forest pathogenic fungi Armillaria.</title>
        <authorList>
            <person name="Sipos G."/>
            <person name="Prasanna A.N."/>
            <person name="Walter M.C."/>
            <person name="O'Connor E."/>
            <person name="Balint B."/>
            <person name="Krizsan K."/>
            <person name="Kiss B."/>
            <person name="Hess J."/>
            <person name="Varga T."/>
            <person name="Slot J."/>
            <person name="Riley R."/>
            <person name="Boka B."/>
            <person name="Rigling D."/>
            <person name="Barry K."/>
            <person name="Lee J."/>
            <person name="Mihaltcheva S."/>
            <person name="LaButti K."/>
            <person name="Lipzen A."/>
            <person name="Waldron R."/>
            <person name="Moloney N.M."/>
            <person name="Sperisen C."/>
            <person name="Kredics L."/>
            <person name="Vagvoelgyi C."/>
            <person name="Patrignani A."/>
            <person name="Fitzpatrick D."/>
            <person name="Nagy I."/>
            <person name="Doyle S."/>
            <person name="Anderson J.B."/>
            <person name="Grigoriev I.V."/>
            <person name="Gueldener U."/>
            <person name="Muensterkoetter M."/>
            <person name="Nagy L.G."/>
        </authorList>
    </citation>
    <scope>NUCLEOTIDE SEQUENCE [LARGE SCALE GENOMIC DNA]</scope>
    <source>
        <strain evidence="2">C18/9</strain>
    </source>
</reference>
<protein>
    <recommendedName>
        <fullName evidence="3">F-box domain-containing protein</fullName>
    </recommendedName>
</protein>
<sequence>MTSIAKEAAIDTIPVEVAHLIMDHLEVRDLCRLSSTNTLSFGRVSEYIHRHCSIRQTLLPFFARDEDFDLFRELQRTHGVLISGSQALSVFTGERYLNSDLDLYVNHYQRGYLTNVLECVSYTSCRSLRPPSLRPSIVHWQSMRDGDTMTLFNDRTHIIARSEYADKSIANVEEFRNGSGVVMQVISSYGPPLDVILGFHSMCIMNVMAHQYAYCLYPKATLIVKASIAQSGDDNNAIRAQNKYTDRGYRLLCHETSTPTLDFQLQSRSVGDRHCRTLPLAGLSTLVNPAEVNKGQRYDELSSHSWTLIFGPEQGDGFLMVYAWLKFPQFKHMLCVCSKVMWSLTPGMVYWTMDKFKEFVGNLF</sequence>
<keyword evidence="2" id="KW-1185">Reference proteome</keyword>
<dbReference type="InterPro" id="IPR036047">
    <property type="entry name" value="F-box-like_dom_sf"/>
</dbReference>
<evidence type="ECO:0000313" key="2">
    <source>
        <dbReference type="Proteomes" id="UP000219338"/>
    </source>
</evidence>
<dbReference type="OrthoDB" id="3041043at2759"/>
<dbReference type="Proteomes" id="UP000219338">
    <property type="component" value="Unassembled WGS sequence"/>
</dbReference>
<accession>A0A284RZL5</accession>
<organism evidence="1 2">
    <name type="scientific">Armillaria ostoyae</name>
    <name type="common">Armillaria root rot fungus</name>
    <dbReference type="NCBI Taxonomy" id="47428"/>
    <lineage>
        <taxon>Eukaryota</taxon>
        <taxon>Fungi</taxon>
        <taxon>Dikarya</taxon>
        <taxon>Basidiomycota</taxon>
        <taxon>Agaricomycotina</taxon>
        <taxon>Agaricomycetes</taxon>
        <taxon>Agaricomycetidae</taxon>
        <taxon>Agaricales</taxon>
        <taxon>Marasmiineae</taxon>
        <taxon>Physalacriaceae</taxon>
        <taxon>Armillaria</taxon>
    </lineage>
</organism>
<dbReference type="OMA" id="VMNVIAH"/>
<proteinExistence type="predicted"/>
<evidence type="ECO:0008006" key="3">
    <source>
        <dbReference type="Google" id="ProtNLM"/>
    </source>
</evidence>
<name>A0A284RZL5_ARMOS</name>
<dbReference type="SUPFAM" id="SSF81383">
    <property type="entry name" value="F-box domain"/>
    <property type="match status" value="1"/>
</dbReference>
<gene>
    <name evidence="1" type="ORF">ARMOST_17646</name>
</gene>
<dbReference type="STRING" id="47428.A0A284RZL5"/>
<dbReference type="EMBL" id="FUEG01000022">
    <property type="protein sequence ID" value="SJL14191.1"/>
    <property type="molecule type" value="Genomic_DNA"/>
</dbReference>
<dbReference type="AlphaFoldDB" id="A0A284RZL5"/>